<dbReference type="SMART" id="SM00382">
    <property type="entry name" value="AAA"/>
    <property type="match status" value="1"/>
</dbReference>
<dbReference type="PANTHER" id="PTHR43875">
    <property type="entry name" value="MALTODEXTRIN IMPORT ATP-BINDING PROTEIN MSMX"/>
    <property type="match status" value="1"/>
</dbReference>
<dbReference type="InterPro" id="IPR008995">
    <property type="entry name" value="Mo/tungstate-bd_C_term_dom"/>
</dbReference>
<keyword evidence="5" id="KW-1278">Translocase</keyword>
<dbReference type="InterPro" id="IPR040582">
    <property type="entry name" value="OB_MalK-like"/>
</dbReference>
<keyword evidence="3" id="KW-0547">Nucleotide-binding</keyword>
<name>A0ABY6Z7H7_9BACL</name>
<dbReference type="InterPro" id="IPR003439">
    <property type="entry name" value="ABC_transporter-like_ATP-bd"/>
</dbReference>
<sequence length="361" mass="40042">MENLVLEKVDKIYTKGKQKVQAVNQLSLAANNNEFIALLGPSGCGKSTTLRMIAGLEDISNGVISIAGTAINEKRPRDRNVGLAFENYALYPPLTVYENIAFNLRAKGTPQAQIDAEVSKISKLMKIESLLDLKPSRLSGGQKQRVNIARAIARRPKVLLLDEPLSHLDGKMRQAMRTEIKRLHHELGFTSLIVTHDQSEAMALADRIAIMNDGVLQQYGAPMEVYSKPNNLFVAGFIGEPAMNFLDGVVSFIDGDSYFIIPNKNVKFRIQNGIAAPNQEVVVGIRPNEIHIDFEQNDVLSKIVVIEDLVEERRITVDIASTSIVVQTEERVTLKTDDKLGVAFPLESLHIFEKQSGQRLN</sequence>
<keyword evidence="4 8" id="KW-0067">ATP-binding</keyword>
<gene>
    <name evidence="8" type="ORF">NZD86_10450</name>
</gene>
<evidence type="ECO:0000259" key="7">
    <source>
        <dbReference type="PROSITE" id="PS50893"/>
    </source>
</evidence>
<keyword evidence="9" id="KW-1185">Reference proteome</keyword>
<dbReference type="InterPro" id="IPR017871">
    <property type="entry name" value="ABC_transporter-like_CS"/>
</dbReference>
<dbReference type="InterPro" id="IPR027417">
    <property type="entry name" value="P-loop_NTPase"/>
</dbReference>
<dbReference type="GO" id="GO:0005524">
    <property type="term" value="F:ATP binding"/>
    <property type="evidence" value="ECO:0007669"/>
    <property type="project" value="UniProtKB-KW"/>
</dbReference>
<dbReference type="EMBL" id="CP104064">
    <property type="protein sequence ID" value="WAH38858.1"/>
    <property type="molecule type" value="Genomic_DNA"/>
</dbReference>
<dbReference type="SUPFAM" id="SSF50331">
    <property type="entry name" value="MOP-like"/>
    <property type="match status" value="1"/>
</dbReference>
<dbReference type="PROSITE" id="PS00211">
    <property type="entry name" value="ABC_TRANSPORTER_1"/>
    <property type="match status" value="1"/>
</dbReference>
<evidence type="ECO:0000313" key="8">
    <source>
        <dbReference type="EMBL" id="WAH38858.1"/>
    </source>
</evidence>
<evidence type="ECO:0000313" key="9">
    <source>
        <dbReference type="Proteomes" id="UP001164803"/>
    </source>
</evidence>
<dbReference type="PANTHER" id="PTHR43875:SF15">
    <property type="entry name" value="TREHALOSE IMPORT ATP-BINDING PROTEIN SUGC"/>
    <property type="match status" value="1"/>
</dbReference>
<evidence type="ECO:0000256" key="3">
    <source>
        <dbReference type="ARBA" id="ARBA00022741"/>
    </source>
</evidence>
<dbReference type="Proteomes" id="UP001164803">
    <property type="component" value="Chromosome"/>
</dbReference>
<reference evidence="8" key="1">
    <citation type="submission" date="2022-08" db="EMBL/GenBank/DDBJ databases">
        <title>Alicyclobacillus dauci DSM2870, complete genome.</title>
        <authorList>
            <person name="Wang Q."/>
            <person name="Cai R."/>
            <person name="Wang Z."/>
        </authorList>
    </citation>
    <scope>NUCLEOTIDE SEQUENCE</scope>
    <source>
        <strain evidence="8">DSM 28700</strain>
    </source>
</reference>
<keyword evidence="6" id="KW-0472">Membrane</keyword>
<dbReference type="Gene3D" id="3.40.50.300">
    <property type="entry name" value="P-loop containing nucleotide triphosphate hydrolases"/>
    <property type="match status" value="1"/>
</dbReference>
<dbReference type="Pfam" id="PF00005">
    <property type="entry name" value="ABC_tran"/>
    <property type="match status" value="1"/>
</dbReference>
<keyword evidence="2" id="KW-1003">Cell membrane</keyword>
<keyword evidence="1" id="KW-0813">Transport</keyword>
<dbReference type="SUPFAM" id="SSF52540">
    <property type="entry name" value="P-loop containing nucleoside triphosphate hydrolases"/>
    <property type="match status" value="1"/>
</dbReference>
<evidence type="ECO:0000256" key="1">
    <source>
        <dbReference type="ARBA" id="ARBA00022448"/>
    </source>
</evidence>
<dbReference type="PROSITE" id="PS50893">
    <property type="entry name" value="ABC_TRANSPORTER_2"/>
    <property type="match status" value="1"/>
</dbReference>
<evidence type="ECO:0000256" key="2">
    <source>
        <dbReference type="ARBA" id="ARBA00022475"/>
    </source>
</evidence>
<evidence type="ECO:0000256" key="4">
    <source>
        <dbReference type="ARBA" id="ARBA00022840"/>
    </source>
</evidence>
<dbReference type="InterPro" id="IPR012340">
    <property type="entry name" value="NA-bd_OB-fold"/>
</dbReference>
<dbReference type="Gene3D" id="2.40.50.100">
    <property type="match status" value="1"/>
</dbReference>
<dbReference type="RefSeq" id="WP_268046455.1">
    <property type="nucleotide sequence ID" value="NZ_CP104064.1"/>
</dbReference>
<dbReference type="Gene3D" id="2.40.50.140">
    <property type="entry name" value="Nucleic acid-binding proteins"/>
    <property type="match status" value="1"/>
</dbReference>
<feature type="domain" description="ABC transporter" evidence="7">
    <location>
        <begin position="4"/>
        <end position="238"/>
    </location>
</feature>
<dbReference type="Pfam" id="PF17912">
    <property type="entry name" value="OB_MalK"/>
    <property type="match status" value="1"/>
</dbReference>
<accession>A0ABY6Z7H7</accession>
<proteinExistence type="predicted"/>
<dbReference type="InterPro" id="IPR003593">
    <property type="entry name" value="AAA+_ATPase"/>
</dbReference>
<evidence type="ECO:0000256" key="5">
    <source>
        <dbReference type="ARBA" id="ARBA00022967"/>
    </source>
</evidence>
<dbReference type="InterPro" id="IPR047641">
    <property type="entry name" value="ABC_transpr_MalK/UgpC-like"/>
</dbReference>
<protein>
    <submittedName>
        <fullName evidence="8">ABC transporter ATP-binding protein</fullName>
    </submittedName>
</protein>
<organism evidence="8 9">
    <name type="scientific">Alicyclobacillus dauci</name>
    <dbReference type="NCBI Taxonomy" id="1475485"/>
    <lineage>
        <taxon>Bacteria</taxon>
        <taxon>Bacillati</taxon>
        <taxon>Bacillota</taxon>
        <taxon>Bacilli</taxon>
        <taxon>Bacillales</taxon>
        <taxon>Alicyclobacillaceae</taxon>
        <taxon>Alicyclobacillus</taxon>
    </lineage>
</organism>
<evidence type="ECO:0000256" key="6">
    <source>
        <dbReference type="ARBA" id="ARBA00023136"/>
    </source>
</evidence>